<evidence type="ECO:0000313" key="5">
    <source>
        <dbReference type="Proteomes" id="UP001352263"/>
    </source>
</evidence>
<dbReference type="InterPro" id="IPR024654">
    <property type="entry name" value="Calcineurin-like_PHP_lpxH"/>
</dbReference>
<reference evidence="4 5" key="1">
    <citation type="submission" date="2023-10" db="EMBL/GenBank/DDBJ databases">
        <title>Noviherbaspirillum sp. CPCC 100848 genome assembly.</title>
        <authorList>
            <person name="Li X.Y."/>
            <person name="Fang X.M."/>
        </authorList>
    </citation>
    <scope>NUCLEOTIDE SEQUENCE [LARGE SCALE GENOMIC DNA]</scope>
    <source>
        <strain evidence="4 5">CPCC 100848</strain>
    </source>
</reference>
<gene>
    <name evidence="4" type="ORF">RY831_06735</name>
</gene>
<dbReference type="NCBIfam" id="TIGR00040">
    <property type="entry name" value="yfcE"/>
    <property type="match status" value="1"/>
</dbReference>
<protein>
    <recommendedName>
        <fullName evidence="2">Phosphoesterase</fullName>
        <ecNumber evidence="2">3.1.4.-</ecNumber>
    </recommendedName>
</protein>
<evidence type="ECO:0000313" key="4">
    <source>
        <dbReference type="EMBL" id="MEC4718835.1"/>
    </source>
</evidence>
<feature type="domain" description="Calcineurin-like phosphoesterase" evidence="3">
    <location>
        <begin position="5"/>
        <end position="143"/>
    </location>
</feature>
<sequence length="156" mass="16916">MENYRIGLISDTHGLLRPEARFALSGVSRIIHAGDICNAGVLEQLGEIAPVVAVRGNNDRGEWAQRLADKEVLEIGGVRVCVVHDLQDLNVDPAAEGIKVVISGHSHRPVVKKERGVLFVNPGSAGPRRFRLPISVGFLDIRDGVAKAELEMLEVD</sequence>
<dbReference type="Gene3D" id="3.60.21.10">
    <property type="match status" value="1"/>
</dbReference>
<name>A0ABU6J5B7_9BURK</name>
<keyword evidence="5" id="KW-1185">Reference proteome</keyword>
<evidence type="ECO:0000259" key="3">
    <source>
        <dbReference type="Pfam" id="PF12850"/>
    </source>
</evidence>
<dbReference type="InterPro" id="IPR029052">
    <property type="entry name" value="Metallo-depent_PP-like"/>
</dbReference>
<dbReference type="RefSeq" id="WP_326505556.1">
    <property type="nucleotide sequence ID" value="NZ_JAWIIV010000004.1"/>
</dbReference>
<dbReference type="Pfam" id="PF12850">
    <property type="entry name" value="Metallophos_2"/>
    <property type="match status" value="1"/>
</dbReference>
<comment type="cofactor">
    <cofactor evidence="2">
        <name>a divalent metal cation</name>
        <dbReference type="ChEBI" id="CHEBI:60240"/>
    </cofactor>
</comment>
<comment type="similarity">
    <text evidence="1 2">Belongs to the metallophosphoesterase superfamily. YfcE family.</text>
</comment>
<dbReference type="EMBL" id="JAWIIV010000004">
    <property type="protein sequence ID" value="MEC4718835.1"/>
    <property type="molecule type" value="Genomic_DNA"/>
</dbReference>
<comment type="caution">
    <text evidence="4">The sequence shown here is derived from an EMBL/GenBank/DDBJ whole genome shotgun (WGS) entry which is preliminary data.</text>
</comment>
<organism evidence="4 5">
    <name type="scientific">Noviherbaspirillum album</name>
    <dbReference type="NCBI Taxonomy" id="3080276"/>
    <lineage>
        <taxon>Bacteria</taxon>
        <taxon>Pseudomonadati</taxon>
        <taxon>Pseudomonadota</taxon>
        <taxon>Betaproteobacteria</taxon>
        <taxon>Burkholderiales</taxon>
        <taxon>Oxalobacteraceae</taxon>
        <taxon>Noviherbaspirillum</taxon>
    </lineage>
</organism>
<evidence type="ECO:0000256" key="1">
    <source>
        <dbReference type="ARBA" id="ARBA00008950"/>
    </source>
</evidence>
<accession>A0ABU6J5B7</accession>
<dbReference type="InterPro" id="IPR000979">
    <property type="entry name" value="Phosphodiesterase_MJ0936/Vps29"/>
</dbReference>
<keyword evidence="2" id="KW-0479">Metal-binding</keyword>
<proteinExistence type="inferred from homology"/>
<dbReference type="Proteomes" id="UP001352263">
    <property type="component" value="Unassembled WGS sequence"/>
</dbReference>
<dbReference type="SUPFAM" id="SSF56300">
    <property type="entry name" value="Metallo-dependent phosphatases"/>
    <property type="match status" value="1"/>
</dbReference>
<dbReference type="EC" id="3.1.4.-" evidence="2"/>
<evidence type="ECO:0000256" key="2">
    <source>
        <dbReference type="RuleBase" id="RU362039"/>
    </source>
</evidence>
<dbReference type="PANTHER" id="PTHR11124">
    <property type="entry name" value="VACUOLAR SORTING PROTEIN VPS29"/>
    <property type="match status" value="1"/>
</dbReference>